<keyword evidence="2" id="KW-1185">Reference proteome</keyword>
<dbReference type="KEGG" id="bspl:121202120"/>
<organism evidence="2 3">
    <name type="scientific">Betta splendens</name>
    <name type="common">Siamese fighting fish</name>
    <dbReference type="NCBI Taxonomy" id="158456"/>
    <lineage>
        <taxon>Eukaryota</taxon>
        <taxon>Metazoa</taxon>
        <taxon>Chordata</taxon>
        <taxon>Craniata</taxon>
        <taxon>Vertebrata</taxon>
        <taxon>Euteleostomi</taxon>
        <taxon>Actinopterygii</taxon>
        <taxon>Neopterygii</taxon>
        <taxon>Teleostei</taxon>
        <taxon>Neoteleostei</taxon>
        <taxon>Acanthomorphata</taxon>
        <taxon>Anabantaria</taxon>
        <taxon>Anabantiformes</taxon>
        <taxon>Anabantoidei</taxon>
        <taxon>Osphronemidae</taxon>
        <taxon>Betta</taxon>
    </lineage>
</organism>
<sequence length="170" mass="18428">MSAVAATGARLQRLSAWFDPESAAVVTILLGLFQVMLCVPLLHIDQSLPKLYVLPLVLGIVIVAGGSLTMANERNPHRQLLQGCAYGNVGGLLLALLAFCLYCYNLSTIQTKRLCSGDEHGFYNSHFNCPSEILAAYHWSLTLLLLLYDVAAMVLHGLLSLSALKALKTN</sequence>
<name>A0A8M1HC10_BETSP</name>
<evidence type="ECO:0000313" key="3">
    <source>
        <dbReference type="RefSeq" id="XP_040925984.1"/>
    </source>
</evidence>
<dbReference type="Proteomes" id="UP000515150">
    <property type="component" value="Chromosome 1"/>
</dbReference>
<feature type="transmembrane region" description="Helical" evidence="1">
    <location>
        <begin position="51"/>
        <end position="70"/>
    </location>
</feature>
<protein>
    <submittedName>
        <fullName evidence="3">Uncharacterized protein si:dkey-9i23.16</fullName>
    </submittedName>
</protein>
<dbReference type="GeneID" id="121202120"/>
<accession>A0A8M1HC10</accession>
<dbReference type="AlphaFoldDB" id="A0A8M1HC10"/>
<evidence type="ECO:0000313" key="2">
    <source>
        <dbReference type="Proteomes" id="UP000515150"/>
    </source>
</evidence>
<dbReference type="OrthoDB" id="8839529at2759"/>
<keyword evidence="1" id="KW-0472">Membrane</keyword>
<feature type="transmembrane region" description="Helical" evidence="1">
    <location>
        <begin position="23"/>
        <end position="44"/>
    </location>
</feature>
<keyword evidence="1" id="KW-0812">Transmembrane</keyword>
<proteinExistence type="predicted"/>
<feature type="transmembrane region" description="Helical" evidence="1">
    <location>
        <begin position="141"/>
        <end position="164"/>
    </location>
</feature>
<reference evidence="3" key="1">
    <citation type="submission" date="2025-08" db="UniProtKB">
        <authorList>
            <consortium name="RefSeq"/>
        </authorList>
    </citation>
    <scope>IDENTIFICATION</scope>
</reference>
<evidence type="ECO:0000256" key="1">
    <source>
        <dbReference type="SAM" id="Phobius"/>
    </source>
</evidence>
<dbReference type="RefSeq" id="XP_040925984.1">
    <property type="nucleotide sequence ID" value="XM_041070050.2"/>
</dbReference>
<gene>
    <name evidence="3" type="primary">si:dkey-9i23.16</name>
</gene>
<feature type="transmembrane region" description="Helical" evidence="1">
    <location>
        <begin position="85"/>
        <end position="104"/>
    </location>
</feature>
<keyword evidence="1" id="KW-1133">Transmembrane helix</keyword>